<dbReference type="GO" id="GO:0007165">
    <property type="term" value="P:signal transduction"/>
    <property type="evidence" value="ECO:0007669"/>
    <property type="project" value="InterPro"/>
</dbReference>
<dbReference type="PANTHER" id="PTHR46838:SF1">
    <property type="entry name" value="TUMOR NECROSIS FACTOR RECEPTOR SUPERFAMILY MEMBER 14"/>
    <property type="match status" value="1"/>
</dbReference>
<dbReference type="Pfam" id="PF00020">
    <property type="entry name" value="TNFR_c6"/>
    <property type="match status" value="4"/>
</dbReference>
<feature type="transmembrane region" description="Helical" evidence="2">
    <location>
        <begin position="192"/>
        <end position="214"/>
    </location>
</feature>
<dbReference type="SUPFAM" id="SSF57586">
    <property type="entry name" value="TNF receptor-like"/>
    <property type="match status" value="4"/>
</dbReference>
<dbReference type="PANTHER" id="PTHR46838">
    <property type="entry name" value="TUMOR NECROSIS FACTOR RECEPTOR SUPERFAMILY MEMBER 14"/>
    <property type="match status" value="1"/>
</dbReference>
<protein>
    <submittedName>
        <fullName evidence="6">Uncharacterized protein LOC108265192</fullName>
    </submittedName>
</protein>
<dbReference type="FunFam" id="2.10.50.10:FF:000007">
    <property type="entry name" value="TNF receptor superfamily member 14"/>
    <property type="match status" value="2"/>
</dbReference>
<dbReference type="OrthoDB" id="10031141at2759"/>
<keyword evidence="3" id="KW-0732">Signal</keyword>
<keyword evidence="1" id="KW-1015">Disulfide bond</keyword>
<dbReference type="Proteomes" id="UP000221080">
    <property type="component" value="Chromosome 5"/>
</dbReference>
<dbReference type="InterPro" id="IPR008063">
    <property type="entry name" value="Fas_rcpt"/>
</dbReference>
<dbReference type="GO" id="GO:2000406">
    <property type="term" value="P:positive regulation of T cell migration"/>
    <property type="evidence" value="ECO:0007669"/>
    <property type="project" value="TreeGrafter"/>
</dbReference>
<comment type="caution">
    <text evidence="1">Lacks conserved residue(s) required for the propagation of feature annotation.</text>
</comment>
<keyword evidence="2" id="KW-0472">Membrane</keyword>
<name>A0A979EVB5_ICTPU</name>
<keyword evidence="2" id="KW-0812">Transmembrane</keyword>
<dbReference type="RefSeq" id="XP_047011743.1">
    <property type="nucleotide sequence ID" value="XM_047155787.2"/>
</dbReference>
<dbReference type="GO" id="GO:0004888">
    <property type="term" value="F:transmembrane signaling receptor activity"/>
    <property type="evidence" value="ECO:0007669"/>
    <property type="project" value="InterPro"/>
</dbReference>
<dbReference type="GO" id="GO:0050830">
    <property type="term" value="P:defense response to Gram-positive bacterium"/>
    <property type="evidence" value="ECO:0007669"/>
    <property type="project" value="TreeGrafter"/>
</dbReference>
<feature type="repeat" description="TNFR-Cys" evidence="1">
    <location>
        <begin position="58"/>
        <end position="102"/>
    </location>
</feature>
<feature type="signal peptide" evidence="3">
    <location>
        <begin position="1"/>
        <end position="29"/>
    </location>
</feature>
<proteinExistence type="predicted"/>
<feature type="chain" id="PRO_5037263200" evidence="3">
    <location>
        <begin position="30"/>
        <end position="624"/>
    </location>
</feature>
<dbReference type="GO" id="GO:0009897">
    <property type="term" value="C:external side of plasma membrane"/>
    <property type="evidence" value="ECO:0007669"/>
    <property type="project" value="TreeGrafter"/>
</dbReference>
<accession>A0A979EVB5</accession>
<keyword evidence="2" id="KW-1133">Transmembrane helix</keyword>
<feature type="repeat" description="TNFR-Cys" evidence="1">
    <location>
        <begin position="394"/>
        <end position="436"/>
    </location>
</feature>
<dbReference type="GeneID" id="108265192"/>
<dbReference type="PRINTS" id="PR01680">
    <property type="entry name" value="TNFACTORR6"/>
</dbReference>
<feature type="transmembrane region" description="Helical" evidence="2">
    <location>
        <begin position="526"/>
        <end position="548"/>
    </location>
</feature>
<gene>
    <name evidence="6" type="primary">LOC108265192</name>
</gene>
<keyword evidence="5" id="KW-1185">Reference proteome</keyword>
<evidence type="ECO:0000256" key="2">
    <source>
        <dbReference type="SAM" id="Phobius"/>
    </source>
</evidence>
<evidence type="ECO:0000313" key="6">
    <source>
        <dbReference type="RefSeq" id="XP_047011743.1"/>
    </source>
</evidence>
<dbReference type="CDD" id="cd13405">
    <property type="entry name" value="TNFRSF14_teleost"/>
    <property type="match status" value="2"/>
</dbReference>
<feature type="domain" description="TNFR-Cys" evidence="4">
    <location>
        <begin position="58"/>
        <end position="102"/>
    </location>
</feature>
<evidence type="ECO:0000256" key="1">
    <source>
        <dbReference type="PROSITE-ProRule" id="PRU00206"/>
    </source>
</evidence>
<evidence type="ECO:0000256" key="3">
    <source>
        <dbReference type="SAM" id="SignalP"/>
    </source>
</evidence>
<reference evidence="5" key="1">
    <citation type="journal article" date="2016" name="Nat. Commun.">
        <title>The channel catfish genome sequence provides insights into the evolution of scale formation in teleosts.</title>
        <authorList>
            <person name="Liu Z."/>
            <person name="Liu S."/>
            <person name="Yao J."/>
            <person name="Bao L."/>
            <person name="Zhang J."/>
            <person name="Li Y."/>
            <person name="Jiang C."/>
            <person name="Sun L."/>
            <person name="Wang R."/>
            <person name="Zhang Y."/>
            <person name="Zhou T."/>
            <person name="Zeng Q."/>
            <person name="Fu Q."/>
            <person name="Gao S."/>
            <person name="Li N."/>
            <person name="Koren S."/>
            <person name="Jiang Y."/>
            <person name="Zimin A."/>
            <person name="Xu P."/>
            <person name="Phillippy A.M."/>
            <person name="Geng X."/>
            <person name="Song L."/>
            <person name="Sun F."/>
            <person name="Li C."/>
            <person name="Wang X."/>
            <person name="Chen A."/>
            <person name="Jin Y."/>
            <person name="Yuan Z."/>
            <person name="Yang Y."/>
            <person name="Tan S."/>
            <person name="Peatman E."/>
            <person name="Lu J."/>
            <person name="Qin Z."/>
            <person name="Dunham R."/>
            <person name="Li Z."/>
            <person name="Sonstegard T."/>
            <person name="Feng J."/>
            <person name="Danzmann R.G."/>
            <person name="Schroeder S."/>
            <person name="Scheffler B."/>
            <person name="Duke M.V."/>
            <person name="Ballard L."/>
            <person name="Kucuktas H."/>
            <person name="Kaltenboeck L."/>
            <person name="Liu H."/>
            <person name="Armbruster J."/>
            <person name="Xie Y."/>
            <person name="Kirby M.L."/>
            <person name="Tian Y."/>
            <person name="Flanagan M.E."/>
            <person name="Mu W."/>
            <person name="Waldbieser G.C."/>
        </authorList>
    </citation>
    <scope>NUCLEOTIDE SEQUENCE [LARGE SCALE GENOMIC DNA]</scope>
    <source>
        <strain evidence="5">SDA103</strain>
    </source>
</reference>
<dbReference type="GO" id="GO:0050829">
    <property type="term" value="P:defense response to Gram-negative bacterium"/>
    <property type="evidence" value="ECO:0007669"/>
    <property type="project" value="TreeGrafter"/>
</dbReference>
<sequence length="624" mass="68060">MVFSLKNTYIIAATFLLNTELCFCACARAEYEINGECCPMCAPGSRVYRHCTEFVSTTCVPCIDSFTTEPNGLLNCFSCAVCDTGQGIRVKTACTRTSDTICEPLEGFYCTHDDMGSCTQAVEHTKCSPGQFIKQKGTAHKDAECAGCKNGTYSDGSLEICKQHTKCEDLGLTQIKPGTTTSDVECGNKIQGALIAGIIVCIVVVVAVTLVILLKIGHKIGRCAARNSEPETGQTELKTPTSETSFLQKNSTVMELAIIPSAVQWLKNAQSFWIIFYLKIDHALKSLENKCLPVYVQRLPLLESEQHFRVSLFRENTRSRLGSAALRFISTFTMISILQHTFIIAAIFFLNIELCFCACARAEYEINGECCPMCSPGNRVYRHCTEFTSTTCMQCVVSTFTDEPNGLARCISCTVCDAAQGIGVKTACTPTSDTVCEPLEGFYCTDEYSGNCRYAVEHTKCHPGQYIKQKGTAVKDAECAACADGTYSNGSLQICKEHTKCEDLGLKEITPGTNSLDVECGRKPPVALIAGILAVGAIVLVVAGGLIFKRRHKKGPPKSHTAEKMRFSDKQTCESDTSATLMREERICAFNHSGHVASPVENDCGKQCCDLQEHEITHTGYGIT</sequence>
<feature type="transmembrane region" description="Helical" evidence="2">
    <location>
        <begin position="324"/>
        <end position="350"/>
    </location>
</feature>
<dbReference type="GO" id="GO:0046642">
    <property type="term" value="P:negative regulation of alpha-beta T cell proliferation"/>
    <property type="evidence" value="ECO:0007669"/>
    <property type="project" value="TreeGrafter"/>
</dbReference>
<dbReference type="Gene3D" id="2.10.50.10">
    <property type="entry name" value="Tumor Necrosis Factor Receptor, subunit A, domain 2"/>
    <property type="match status" value="6"/>
</dbReference>
<evidence type="ECO:0000259" key="4">
    <source>
        <dbReference type="PROSITE" id="PS50050"/>
    </source>
</evidence>
<dbReference type="PROSITE" id="PS00652">
    <property type="entry name" value="TNFR_NGFR_1"/>
    <property type="match status" value="2"/>
</dbReference>
<organism evidence="5 6">
    <name type="scientific">Ictalurus punctatus</name>
    <name type="common">Channel catfish</name>
    <name type="synonym">Silurus punctatus</name>
    <dbReference type="NCBI Taxonomy" id="7998"/>
    <lineage>
        <taxon>Eukaryota</taxon>
        <taxon>Metazoa</taxon>
        <taxon>Chordata</taxon>
        <taxon>Craniata</taxon>
        <taxon>Vertebrata</taxon>
        <taxon>Euteleostomi</taxon>
        <taxon>Actinopterygii</taxon>
        <taxon>Neopterygii</taxon>
        <taxon>Teleostei</taxon>
        <taxon>Ostariophysi</taxon>
        <taxon>Siluriformes</taxon>
        <taxon>Ictaluridae</taxon>
        <taxon>Ictalurus</taxon>
    </lineage>
</organism>
<dbReference type="GO" id="GO:0006915">
    <property type="term" value="P:apoptotic process"/>
    <property type="evidence" value="ECO:0007669"/>
    <property type="project" value="InterPro"/>
</dbReference>
<evidence type="ECO:0000313" key="5">
    <source>
        <dbReference type="Proteomes" id="UP000221080"/>
    </source>
</evidence>
<dbReference type="GO" id="GO:0002720">
    <property type="term" value="P:positive regulation of cytokine production involved in immune response"/>
    <property type="evidence" value="ECO:0007669"/>
    <property type="project" value="TreeGrafter"/>
</dbReference>
<reference evidence="6" key="2">
    <citation type="submission" date="2025-08" db="UniProtKB">
        <authorList>
            <consortium name="RefSeq"/>
        </authorList>
    </citation>
    <scope>IDENTIFICATION</scope>
    <source>
        <tissue evidence="6">Blood</tissue>
    </source>
</reference>
<dbReference type="KEGG" id="ipu:108265192"/>
<feature type="domain" description="TNFR-Cys" evidence="4">
    <location>
        <begin position="394"/>
        <end position="436"/>
    </location>
</feature>
<dbReference type="GO" id="GO:0006955">
    <property type="term" value="P:immune response"/>
    <property type="evidence" value="ECO:0007669"/>
    <property type="project" value="InterPro"/>
</dbReference>
<dbReference type="PROSITE" id="PS50050">
    <property type="entry name" value="TNFR_NGFR_2"/>
    <property type="match status" value="2"/>
</dbReference>
<feature type="disulfide bond" evidence="1">
    <location>
        <begin position="395"/>
        <end position="410"/>
    </location>
</feature>
<dbReference type="AlphaFoldDB" id="A0A979EVB5"/>
<dbReference type="InterPro" id="IPR001368">
    <property type="entry name" value="TNFR/NGFR_Cys_rich_reg"/>
</dbReference>
<dbReference type="SMART" id="SM00208">
    <property type="entry name" value="TNFR"/>
    <property type="match status" value="8"/>
</dbReference>